<dbReference type="KEGG" id="ctak:4412677_02627"/>
<accession>A0A239XYV8</accession>
<dbReference type="RefSeq" id="WP_095073921.1">
    <property type="nucleotide sequence ID" value="NZ_LT906465.1"/>
</dbReference>
<proteinExistence type="predicted"/>
<dbReference type="Proteomes" id="UP000215196">
    <property type="component" value="Chromosome 1"/>
</dbReference>
<organism evidence="1 2">
    <name type="scientific">Chryseobacterium taklimakanense</name>
    <dbReference type="NCBI Taxonomy" id="536441"/>
    <lineage>
        <taxon>Bacteria</taxon>
        <taxon>Pseudomonadati</taxon>
        <taxon>Bacteroidota</taxon>
        <taxon>Flavobacteriia</taxon>
        <taxon>Flavobacteriales</taxon>
        <taxon>Weeksellaceae</taxon>
        <taxon>Chryseobacterium group</taxon>
        <taxon>Chryseobacterium</taxon>
    </lineage>
</organism>
<gene>
    <name evidence="1" type="ORF">SAMEA4412677_02627</name>
</gene>
<evidence type="ECO:0000313" key="2">
    <source>
        <dbReference type="Proteomes" id="UP000215196"/>
    </source>
</evidence>
<evidence type="ECO:0008006" key="3">
    <source>
        <dbReference type="Google" id="ProtNLM"/>
    </source>
</evidence>
<reference evidence="1 2" key="1">
    <citation type="submission" date="2017-06" db="EMBL/GenBank/DDBJ databases">
        <authorList>
            <consortium name="Pathogen Informatics"/>
        </authorList>
    </citation>
    <scope>NUCLEOTIDE SEQUENCE [LARGE SCALE GENOMIC DNA]</scope>
    <source>
        <strain evidence="1 2">NCTC13490</strain>
    </source>
</reference>
<sequence length="1180" mass="139788">MIEILNNYCNKESGLLLFNPPTGSGKTHHVLSWIFKNYKEFCKDNKKIFFVTNLKKNLPDQKLKDEFFAPNKQLEDFDKYVTFLDSNADCLVKRFEQVEHSVNEYFKNLKIFYAIKNSVSEIKRHQSNPSLRTIVAKLNEELRNDLEPKFRRSIEKYLKENYSNRQERIRAIQTNRDLMWIGELYPAVFSSKKKIFFLSIDKFYHKNSTLVEPSYSFLENELTKNAIIFIDEFDATKENILNNIIEKGKKQRIDFMHLFTEIYWALSKNVFPKKFTIHSEKRIEQIKNKYGLTLENIQSILLEKAEEIVEKYSLDFSFKTMDVNEENSNQRNLLFHDFQYHSVYRNDKKYIKLNPNKYEKINEITFESDKPQTGENIVSLLNQIKGFVNYFSGIIKSIAENYQQLEEQERSNNPKRNEFTFDLALSTVIEEFGLESRHKNYIIDNILSAREKTRRRLDGAYELNYDLSFYENGFRYYDFVDDDSHQSKTKTFIYNFQNTPEKFILKLAEKAKVVGISATALIETVTGNYDIQYFKRQLGEKFFELTENEKFHLKNLFDNQNKHYNNVHIIPEWVNFLSGGESKEKAIQEFEKLFENKELAESIVGELIATNPNSTDYHFNRYLKIGYCFKQFISKEDILGFLCLLNKEPKKNDKDLNLRILELIFEYLIEETTKTQSFFISDDNTFKVIESYTIINSSDFDNKKQSFIKRLEKGKKVFIISMYQTMGAGQNLQFISPNPENLVNVQDESSFNWNFQNETDINAIYLDKPTHIIQQININLNEEGFIKYLFQLEFLAQAGLISVKQLNYQVTIAFKNLLASFSTSKKPESPNNSFLYKDYNIKQHFVKFIIQAIGRICRTNLKSPNIYIFADSELDSLISDYDVDNNLVLNEFKALVKSGRQKIQDENNKDLKLKNIATATNKKVYSKIRKFISSDWKWNENRKVEWEHLREMCLRFPTISVDEISKFKLNRILDLYIELPSENNKYFFQLNERDEVNDYHNVEIDFDKNIGREVSVGTSRLVELLQIDGVKSYFKSKNWATDFALNKYMLSPILFNNIYKGALGEQVGRFIFEKHFEVELEELDLENYELFDFKVKNTNTYIDFKHWKENTEISFDEQENKIREKLKKVKGERVFIINILSSEDRSPIKSSDGKIVEIPCLWNMSRQELDTNFLKEFKRV</sequence>
<dbReference type="AlphaFoldDB" id="A0A239XYV8"/>
<dbReference type="EMBL" id="LT906465">
    <property type="protein sequence ID" value="SNV51194.1"/>
    <property type="molecule type" value="Genomic_DNA"/>
</dbReference>
<keyword evidence="2" id="KW-1185">Reference proteome</keyword>
<protein>
    <recommendedName>
        <fullName evidence="3">Helicase/UvrB N-terminal domain-containing protein</fullName>
    </recommendedName>
</protein>
<name>A0A239XYV8_9FLAO</name>
<evidence type="ECO:0000313" key="1">
    <source>
        <dbReference type="EMBL" id="SNV51194.1"/>
    </source>
</evidence>